<feature type="domain" description="Glycosyltransferase 2-like" evidence="2">
    <location>
        <begin position="1118"/>
        <end position="1231"/>
    </location>
</feature>
<dbReference type="InterPro" id="IPR001173">
    <property type="entry name" value="Glyco_trans_2-like"/>
</dbReference>
<dbReference type="Gene3D" id="3.90.550.10">
    <property type="entry name" value="Spore Coat Polysaccharide Biosynthesis Protein SpsA, Chain A"/>
    <property type="match status" value="2"/>
</dbReference>
<dbReference type="CDD" id="cd04184">
    <property type="entry name" value="GT2_RfbC_Mx_like"/>
    <property type="match status" value="1"/>
</dbReference>
<evidence type="ECO:0000259" key="1">
    <source>
        <dbReference type="Pfam" id="PF00534"/>
    </source>
</evidence>
<dbReference type="SUPFAM" id="SSF53448">
    <property type="entry name" value="Nucleotide-diphospho-sugar transferases"/>
    <property type="match status" value="2"/>
</dbReference>
<evidence type="ECO:0008006" key="5">
    <source>
        <dbReference type="Google" id="ProtNLM"/>
    </source>
</evidence>
<comment type="caution">
    <text evidence="3">The sequence shown here is derived from an EMBL/GenBank/DDBJ whole genome shotgun (WGS) entry which is preliminary data.</text>
</comment>
<dbReference type="SUPFAM" id="SSF53756">
    <property type="entry name" value="UDP-Glycosyltransferase/glycogen phosphorylase"/>
    <property type="match status" value="1"/>
</dbReference>
<dbReference type="CDD" id="cd03801">
    <property type="entry name" value="GT4_PimA-like"/>
    <property type="match status" value="1"/>
</dbReference>
<dbReference type="CDD" id="cd04186">
    <property type="entry name" value="GT_2_like_c"/>
    <property type="match status" value="1"/>
</dbReference>
<gene>
    <name evidence="3" type="ORF">CRT60_00735</name>
</gene>
<dbReference type="EMBL" id="PDKW01000036">
    <property type="protein sequence ID" value="PGH59196.1"/>
    <property type="molecule type" value="Genomic_DNA"/>
</dbReference>
<organism evidence="3 4">
    <name type="scientific">Azospirillum palustre</name>
    <dbReference type="NCBI Taxonomy" id="2044885"/>
    <lineage>
        <taxon>Bacteria</taxon>
        <taxon>Pseudomonadati</taxon>
        <taxon>Pseudomonadota</taxon>
        <taxon>Alphaproteobacteria</taxon>
        <taxon>Rhodospirillales</taxon>
        <taxon>Azospirillaceae</taxon>
        <taxon>Azospirillum</taxon>
    </lineage>
</organism>
<dbReference type="Pfam" id="PF00534">
    <property type="entry name" value="Glycos_transf_1"/>
    <property type="match status" value="1"/>
</dbReference>
<dbReference type="InterPro" id="IPR001296">
    <property type="entry name" value="Glyco_trans_1"/>
</dbReference>
<dbReference type="InterPro" id="IPR029044">
    <property type="entry name" value="Nucleotide-diphossugar_trans"/>
</dbReference>
<dbReference type="Gene3D" id="3.40.50.2000">
    <property type="entry name" value="Glycogen Phosphorylase B"/>
    <property type="match status" value="2"/>
</dbReference>
<keyword evidence="4" id="KW-1185">Reference proteome</keyword>
<reference evidence="4" key="1">
    <citation type="submission" date="2017-10" db="EMBL/GenBank/DDBJ databases">
        <authorList>
            <person name="Kravchenko I.K."/>
            <person name="Grouzdev D.S."/>
        </authorList>
    </citation>
    <scope>NUCLEOTIDE SEQUENCE [LARGE SCALE GENOMIC DNA]</scope>
    <source>
        <strain evidence="4">B2</strain>
    </source>
</reference>
<accession>A0A2B8BK77</accession>
<dbReference type="PANTHER" id="PTHR43179">
    <property type="entry name" value="RHAMNOSYLTRANSFERASE WBBL"/>
    <property type="match status" value="1"/>
</dbReference>
<sequence>MAFGEITGVFLEDNSGWVVKGWVHDSDNPKSPIKIIVYCDGKPLGLFDVGRLASDADHAPSLAAKKFSMKVPDVFLDGEEHVMRFFAGEPAKELTWQTSNVFKLQPFYGAVDPLKGNVLSGWAINGRRTDRTTNIEIEVDGVWLASLVCNEPRPHGTGLDSGKACGFSYRLPASIFDGKDHVVSVLFSNLNSHLDGSPVLGELSKIVSNIEKEGLRYFCSNRDVMEDVRFHEEPSASWHYENFGVNEQREAPSSIRPVSSLQISPEGAGVIQCGELVARSVTGDGPHRQVRSALWLRLQDAAEITPSITVLGMDVETEAAVLGFPNTDPSIFCIFATADLPAMADASTVGVRIVRKDDPSCTLAVSADTELCCGVNIPKNVTSHFLMVEGWLMRKDRDACSIFVLMNNVPLPVEIHWRDEAVDAPSAWPDPAAFPVVWWTGLVDVSRYPSGPASMSVTVLRQSDGAVRHLKGATVTVSSPTRYAFPETRAKIGKLSSRLFGIAILDGGHCDPAPWESALGTMDFLGTYPSIETLMAQDWYRLGSDNLVVLIPHDPLPPDRALLSRKISDFADGEDGHNLMVPSFDDLYSQDGTCVLARRSALDLIVEPDAKAGQDRRPLLLRLSNDQLSVCTPDSGLVLHVEHIRRGDTPAEHLVIEGWVACKGEEFPVIELSGPTGPLPLHLTFKQRQDVWHHFPDHARSLSTGFVGTVGWKDLAVGFNSYVLRGFAGPRSTDTALQGVEISPLIGQVEQPGDGAEVDAKLLFVRGWAASHDEAAIRVLATDGWTAREIPVDWEQRPDVARHVGCPASMLLGFQGFLDIEGMDISRLIIRMCSETGIAERILTGLTVAPPRAEIQVQNPVWIAGTPRVAIRGNVAARHSDVQAVVLLANDRFYARTSAVRPVTEAGLSGAMPLGMYSGFHLEADLSDLAGQTVTLSVVAYIDGQIHQLTNFSVTVPKMMGADGDRLRFSVDSPHEGEMIAENTPIPVTGWVLQLDGHPLTIRAYVDDTLVYETEALLKRVDVDQAYNLPADTRSKGFRFVLPRRLQAGGELTIRLTCHDTVTEETAEIGLRRVFGAPAAPLADSRLSRWLEANALNHRSEEDARALMAGWTVRPKVSIIMPHYRAKPEWLDRALESVDAQWYRNFELCIADDGSGDPAYAANLRRLADCYPWIVLTFCEKNGGIASASNAATGIASGDFILFLDQDDAISPNCLFEFVKLLQDEPDLDILYSDCCKIDQLGRLFDLTFKPDYDPDMLLSYMYLNHALMIRRSLFEKAGRFHAGFDGSQDFELALRLVEQTRRIAHVPAVLYHWRVLPGSTALAGDEKPESFDAGIRAVQAALDRRGLSYRAVDRSDFAVRSRAGFYRIVWDAPEKPLVSIIIPTHNQMELLRTCIDSIERVSTYSNYEIVIVDDRSDDPATLDYLRGLRHTVVTVPDRGQGFNFSALINAGAEAAGGDYLLLLNNDIEIVTPGWLEEMLGWARQPGVGTVGCRLLFPGGHVVQHAGLVMRLREDSPGHLFRGEPAYSGGYYGWSQIARGVSAVTFAAAMIPRAVFDELGGLDADEFPVAYQDPDFCMRARAAGYRIVYTAHAELIHHESVSKPRTFKDSADRMRFHLRWPDPDPMFNPNLVGLGETPAATDRRVHLTAPEAKVRVAALVHNMRLQGAPTSQLLILRGLALRHGFDIHVLAVDNGPLFESYREFAASITRLDGPSTGWSQQATDWLEVVGPDLVYANTLETEWFVSAALALGHQPFWNIRESAVPSTFFGARTPRTGMAERCLAESGRIAFVAEATANLFRNARLAMAPVLTIRNGVDLAEFRPRSPDDTVRDRLSQYGIPPDAVVIGTVGTICPRKAQHLAIRAFIEVQKMVPNLPIWFISLGETPPQQVAYGQMVRNIIAEAPHPERILLLPEDRAVAEWYRCFDVFILAALEESFPRVVIEAMASGLPVVSSNVFGIAEQVIDGDTGFPFDPGDVEGMAGALWRLSLEHPLRTRMGKRGRFVAEKLYGIDRMVDAYAREFRLLREELG</sequence>
<protein>
    <recommendedName>
        <fullName evidence="5">Glycosyl transferase</fullName>
    </recommendedName>
</protein>
<evidence type="ECO:0000313" key="3">
    <source>
        <dbReference type="EMBL" id="PGH59196.1"/>
    </source>
</evidence>
<proteinExistence type="predicted"/>
<dbReference type="Pfam" id="PF00535">
    <property type="entry name" value="Glycos_transf_2"/>
    <property type="match status" value="2"/>
</dbReference>
<dbReference type="PANTHER" id="PTHR43179:SF7">
    <property type="entry name" value="RHAMNOSYLTRANSFERASE WBBL"/>
    <property type="match status" value="1"/>
</dbReference>
<evidence type="ECO:0000259" key="2">
    <source>
        <dbReference type="Pfam" id="PF00535"/>
    </source>
</evidence>
<dbReference type="GO" id="GO:0016757">
    <property type="term" value="F:glycosyltransferase activity"/>
    <property type="evidence" value="ECO:0007669"/>
    <property type="project" value="UniProtKB-KW"/>
</dbReference>
<name>A0A2B8BK77_9PROT</name>
<dbReference type="OrthoDB" id="115878at2"/>
<feature type="domain" description="Glycosyltransferase 2-like" evidence="2">
    <location>
        <begin position="1380"/>
        <end position="1558"/>
    </location>
</feature>
<evidence type="ECO:0000313" key="4">
    <source>
        <dbReference type="Proteomes" id="UP000225379"/>
    </source>
</evidence>
<dbReference type="Proteomes" id="UP000225379">
    <property type="component" value="Unassembled WGS sequence"/>
</dbReference>
<feature type="domain" description="Glycosyl transferase family 1" evidence="1">
    <location>
        <begin position="1837"/>
        <end position="2003"/>
    </location>
</feature>